<dbReference type="InterPro" id="IPR009776">
    <property type="entry name" value="Spore_0_M"/>
</dbReference>
<dbReference type="PANTHER" id="PTHR40053:SF1">
    <property type="entry name" value="SPORULATION-CONTROL PROTEIN SPO0M"/>
    <property type="match status" value="1"/>
</dbReference>
<name>A0A0M7BEV9_STROV</name>
<organism evidence="1">
    <name type="scientific">Streptomyces olivaceus</name>
    <dbReference type="NCBI Taxonomy" id="47716"/>
    <lineage>
        <taxon>Bacteria</taxon>
        <taxon>Bacillati</taxon>
        <taxon>Actinomycetota</taxon>
        <taxon>Actinomycetes</taxon>
        <taxon>Kitasatosporales</taxon>
        <taxon>Streptomycetaceae</taxon>
        <taxon>Streptomyces</taxon>
    </lineage>
</organism>
<dbReference type="EMBL" id="LN879414">
    <property type="protein sequence ID" value="CUI25693.1"/>
    <property type="molecule type" value="Genomic_DNA"/>
</dbReference>
<sequence>MGFRRLFGLENNSADQEPPEIDTHITTIAPLPGHIIEGEVVLKGGGQGFKVDHLNLDVEAKSYYYNGTLREENVVGLDVGRYSFDVEPGTEQRVPFNGRLPWECPVTELGGQALGVDVSLTTRLRWESESPVRDLDFLHIVAPPLYEAVLETFAEEGYRVDGSQLIDSYIPDVEAHQGLYQIFFVNNPANPGRFGELEVVFHQNVVGAMVYVRRAARSVFEWEEKPPVRSFPAAHHEVGQAGFGERVRGALAELALLDR</sequence>
<protein>
    <submittedName>
        <fullName evidence="1">Sporulation-control protein</fullName>
    </submittedName>
</protein>
<dbReference type="Pfam" id="PF07070">
    <property type="entry name" value="Spo0M"/>
    <property type="match status" value="1"/>
</dbReference>
<dbReference type="PANTHER" id="PTHR40053">
    <property type="entry name" value="SPORULATION-CONTROL PROTEIN SPO0M"/>
    <property type="match status" value="1"/>
</dbReference>
<proteinExistence type="predicted"/>
<evidence type="ECO:0000313" key="1">
    <source>
        <dbReference type="EMBL" id="CUI25693.1"/>
    </source>
</evidence>
<reference evidence="1" key="1">
    <citation type="journal article" date="2015" name="Chem. Sci.">
        <title>A genomic approach to deciphering the mechanism of thiotetronate antibiotics biosynthesis.</title>
        <authorList>
            <person name="Tao W."/>
            <person name="Yurkovich M.E."/>
            <person name="Wen S."/>
            <person name="Lebe K.E."/>
            <person name="Samborskyy M."/>
            <person name="Liu Y."/>
            <person name="Yang A."/>
            <person name="Liu Y."/>
            <person name="Ju Y."/>
            <person name="Deng Z."/>
            <person name="Tosin M."/>
            <person name="Sun Y."/>
            <person name="Leadlay P.F."/>
        </authorList>
    </citation>
    <scope>NUCLEOTIDE SEQUENCE</scope>
    <source>
        <strain evidence="1">Tu 3010</strain>
    </source>
</reference>
<dbReference type="AlphaFoldDB" id="A0A0M7BEV9"/>
<accession>A0A0M7BEV9</accession>